<evidence type="ECO:0000313" key="1">
    <source>
        <dbReference type="EMBL" id="CUN49868.1"/>
    </source>
</evidence>
<accession>A0A173XHK0</accession>
<protein>
    <submittedName>
        <fullName evidence="1">Uncharacterized protein</fullName>
    </submittedName>
</protein>
<name>A0A173XHK0_9FIRM</name>
<sequence length="368" mass="38490">MSEINTANVGKETQVGAFLVRGGALDVDYCYDDEKKELEILTEIPLIISNKKPEKETGTDIIMNRNQEYHITLENVNLTDETHRGGVRIRNGKAVITLRGINFIRGGINLTNAESAQLEITKESGGFTHVCGIGGTYKEIVINGGNIKAVGGAYAAGIGGGLREGAGNITINGGTLEAIGTGWGNSNGIGCGQWGSGGTITINGGHVRAFGGSTGGSNPPLPKVCGIGGDNVHILVNGGVVEGYGNNGGSDFGGIFRTAPDGNARVTGSIEDTLDKENWNGIINDEVMGRVILGEDTYIDRLTVAKDAKLLIPGGMILVNYGTLVNYGRITVWDNPGIPSKSCICNKGEIRNSGVIDGWNENGSVQTV</sequence>
<organism evidence="1 2">
    <name type="scientific">Hungatella hathewayi</name>
    <dbReference type="NCBI Taxonomy" id="154046"/>
    <lineage>
        <taxon>Bacteria</taxon>
        <taxon>Bacillati</taxon>
        <taxon>Bacillota</taxon>
        <taxon>Clostridia</taxon>
        <taxon>Lachnospirales</taxon>
        <taxon>Lachnospiraceae</taxon>
        <taxon>Hungatella</taxon>
    </lineage>
</organism>
<dbReference type="AlphaFoldDB" id="A0A173XHK0"/>
<proteinExistence type="predicted"/>
<dbReference type="Proteomes" id="UP000095651">
    <property type="component" value="Unassembled WGS sequence"/>
</dbReference>
<gene>
    <name evidence="1" type="ORF">ERS852407_00376</name>
</gene>
<dbReference type="EMBL" id="CYZE01000001">
    <property type="protein sequence ID" value="CUN49868.1"/>
    <property type="molecule type" value="Genomic_DNA"/>
</dbReference>
<evidence type="ECO:0000313" key="2">
    <source>
        <dbReference type="Proteomes" id="UP000095651"/>
    </source>
</evidence>
<reference evidence="1 2" key="1">
    <citation type="submission" date="2015-09" db="EMBL/GenBank/DDBJ databases">
        <authorList>
            <consortium name="Pathogen Informatics"/>
        </authorList>
    </citation>
    <scope>NUCLEOTIDE SEQUENCE [LARGE SCALE GENOMIC DNA]</scope>
    <source>
        <strain evidence="1 2">2789STDY5608850</strain>
    </source>
</reference>
<dbReference type="RefSeq" id="WP_055652777.1">
    <property type="nucleotide sequence ID" value="NZ_CABIXC010000001.1"/>
</dbReference>